<protein>
    <submittedName>
        <fullName evidence="4">Uncharacterized protein</fullName>
    </submittedName>
</protein>
<evidence type="ECO:0000256" key="1">
    <source>
        <dbReference type="PROSITE-ProRule" id="PRU00339"/>
    </source>
</evidence>
<dbReference type="InterPro" id="IPR011990">
    <property type="entry name" value="TPR-like_helical_dom_sf"/>
</dbReference>
<dbReference type="InterPro" id="IPR019734">
    <property type="entry name" value="TPR_rpt"/>
</dbReference>
<dbReference type="Gene3D" id="1.25.40.10">
    <property type="entry name" value="Tetratricopeptide repeat domain"/>
    <property type="match status" value="1"/>
</dbReference>
<dbReference type="Pfam" id="PF14559">
    <property type="entry name" value="TPR_19"/>
    <property type="match status" value="1"/>
</dbReference>
<evidence type="ECO:0000256" key="2">
    <source>
        <dbReference type="SAM" id="MobiDB-lite"/>
    </source>
</evidence>
<feature type="region of interest" description="Disordered" evidence="2">
    <location>
        <begin position="31"/>
        <end position="61"/>
    </location>
</feature>
<organism evidence="4 5">
    <name type="scientific">Solimonas fluminis</name>
    <dbReference type="NCBI Taxonomy" id="2086571"/>
    <lineage>
        <taxon>Bacteria</taxon>
        <taxon>Pseudomonadati</taxon>
        <taxon>Pseudomonadota</taxon>
        <taxon>Gammaproteobacteria</taxon>
        <taxon>Nevskiales</taxon>
        <taxon>Nevskiaceae</taxon>
        <taxon>Solimonas</taxon>
    </lineage>
</organism>
<reference evidence="4 5" key="1">
    <citation type="submission" date="2018-02" db="EMBL/GenBank/DDBJ databases">
        <title>Genome sequencing of Solimonas sp. HR-BB.</title>
        <authorList>
            <person name="Lee Y."/>
            <person name="Jeon C.O."/>
        </authorList>
    </citation>
    <scope>NUCLEOTIDE SEQUENCE [LARGE SCALE GENOMIC DNA]</scope>
    <source>
        <strain evidence="4 5">HR-BB</strain>
    </source>
</reference>
<accession>A0A2S5TI86</accession>
<dbReference type="OrthoDB" id="6181789at2"/>
<keyword evidence="3" id="KW-0732">Signal</keyword>
<proteinExistence type="predicted"/>
<dbReference type="EMBL" id="PSNW01000003">
    <property type="protein sequence ID" value="PPE74706.1"/>
    <property type="molecule type" value="Genomic_DNA"/>
</dbReference>
<comment type="caution">
    <text evidence="4">The sequence shown here is derived from an EMBL/GenBank/DDBJ whole genome shotgun (WGS) entry which is preliminary data.</text>
</comment>
<dbReference type="PROSITE" id="PS50005">
    <property type="entry name" value="TPR"/>
    <property type="match status" value="1"/>
</dbReference>
<gene>
    <name evidence="4" type="ORF">C3942_08085</name>
</gene>
<dbReference type="Proteomes" id="UP000238220">
    <property type="component" value="Unassembled WGS sequence"/>
</dbReference>
<keyword evidence="1" id="KW-0802">TPR repeat</keyword>
<evidence type="ECO:0000313" key="5">
    <source>
        <dbReference type="Proteomes" id="UP000238220"/>
    </source>
</evidence>
<dbReference type="SUPFAM" id="SSF48452">
    <property type="entry name" value="TPR-like"/>
    <property type="match status" value="1"/>
</dbReference>
<keyword evidence="5" id="KW-1185">Reference proteome</keyword>
<evidence type="ECO:0000313" key="4">
    <source>
        <dbReference type="EMBL" id="PPE74706.1"/>
    </source>
</evidence>
<feature type="signal peptide" evidence="3">
    <location>
        <begin position="1"/>
        <end position="17"/>
    </location>
</feature>
<feature type="repeat" description="TPR" evidence="1">
    <location>
        <begin position="165"/>
        <end position="198"/>
    </location>
</feature>
<feature type="compositionally biased region" description="Low complexity" evidence="2">
    <location>
        <begin position="31"/>
        <end position="52"/>
    </location>
</feature>
<sequence length="253" mass="27176">MPAEASLPAVFARSALAALLCAAAAGCASGSGAAGREVSLRPSAAQSSSSRPEGLDEVDEEKSGRAVYADVIQALIAQEQYYAALAHIQQQQRQEGNSDELRFLEAEARRNLGQPGDAEKLYRQLLRSRYAAQSYRGLGLLYAPRDLNASVQYLREAVQRQPTSAEMRNDLGYALMSGGRYREALAEFATAVELEPGLDKARNNLIVLLILSHDEAGVKRVAAAGGVDDKSLAKLRRQAQNLSSRVATSQGVK</sequence>
<dbReference type="AlphaFoldDB" id="A0A2S5TI86"/>
<evidence type="ECO:0000256" key="3">
    <source>
        <dbReference type="SAM" id="SignalP"/>
    </source>
</evidence>
<name>A0A2S5TI86_9GAMM</name>
<dbReference type="RefSeq" id="WP_104229863.1">
    <property type="nucleotide sequence ID" value="NZ_PSNW01000003.1"/>
</dbReference>
<feature type="chain" id="PRO_5015652055" evidence="3">
    <location>
        <begin position="18"/>
        <end position="253"/>
    </location>
</feature>